<evidence type="ECO:0000313" key="3">
    <source>
        <dbReference type="Proteomes" id="UP000291269"/>
    </source>
</evidence>
<protein>
    <submittedName>
        <fullName evidence="2">Uncharacterized protein</fullName>
    </submittedName>
</protein>
<dbReference type="RefSeq" id="WP_129225301.1">
    <property type="nucleotide sequence ID" value="NZ_SDOZ01000002.1"/>
</dbReference>
<dbReference type="PROSITE" id="PS51257">
    <property type="entry name" value="PROKAR_LIPOPROTEIN"/>
    <property type="match status" value="1"/>
</dbReference>
<dbReference type="EMBL" id="SDOZ01000002">
    <property type="protein sequence ID" value="RXZ62030.1"/>
    <property type="molecule type" value="Genomic_DNA"/>
</dbReference>
<evidence type="ECO:0000313" key="2">
    <source>
        <dbReference type="EMBL" id="RXZ62030.1"/>
    </source>
</evidence>
<keyword evidence="3" id="KW-1185">Reference proteome</keyword>
<dbReference type="AlphaFoldDB" id="A0A4Q2KDP3"/>
<dbReference type="Proteomes" id="UP000291269">
    <property type="component" value="Unassembled WGS sequence"/>
</dbReference>
<sequence length="992" mass="106015">MNKNYTGSKRRIAVCFLAVVLVLAIGAMVLCGCSDKPQGYRPESPSVTKTPPKDGSPEDYDALDNIAFVIGKLNSRKYYHSENRNTANATSLGIVNVKQTVVGSKDYKDGLLISSTISTSSSSLAPSKALQKFYGEKKVVVRTAASNKPADWNGLNTKWASGEPSEILDETQYEAKYGLWASEFSDYVINENTLLTKDAKPVKNGDKYELTVSLSVGANNADATYYYKKQMKTMGDLSEEPQFDDVSMTIVFGSDWTVSSVRTRENYTSKKMGITASCKGEAEITFSYDEKSADVSAYEDYFSKYASAPTKGDDGEKEMTAMDYIGEGLIPVLNGKSTLSVQLDVAGSLVEGFARLEMSEASLSRLLVKTPQTQFVYTDDVLYAMYDKAVAKLTVSELQGALPDFGTGSEEIVSAIENGVLEKEGNLVTVSCVLPLGTGDIPLVFGFSETDGKVEWKYINASLSVFGQEISATVEPSSEKVQFDPVIADDAVDMTLFAKDLADFSSLKALTGSADYATDAQDVHVDANIENAESGIVPVKADVAVCVQNYKTDDTGAAIRDENNARTPDGGHFVHAILADDVLYLSYSLVSLDAETALRVKISMFDLMMSGMELINILNDVFGFDLGGILSAATLTQESAPIVLQSMFTTGVGAAFTAETDAWGDHSVGLENASVNGGTLALTIGAVKNAAFETIAAPLGDYTDLAFLSRLLADFNATADNKATGIDLSGGFMLNILGENIIIDAEYNLQIGVDSNGAAFLRVGLEINDGKFIYGKGHSEIVLKNGLVVITKTQTTVYDKDKNKHISLETPVVTAHAITTSEFMNNFAEELLFASNLNMESLQGIIDLVGSMAGNFGFKADIGEIISGTVDENGYGVNVDLGKLLGMEGGLSIQIVREKVAGSQTYVLKSVNIDLNLQMKFFGTNLVIASGNITMTNNNPGQAVDFSAFHAAVSDAAKTFGCPDFAALAQKVADNGGVLKTPEPAPEPEPAA</sequence>
<organism evidence="2 3">
    <name type="scientific">Candidatus Borkfalkia ceftriaxoniphila</name>
    <dbReference type="NCBI Taxonomy" id="2508949"/>
    <lineage>
        <taxon>Bacteria</taxon>
        <taxon>Bacillati</taxon>
        <taxon>Bacillota</taxon>
        <taxon>Clostridia</taxon>
        <taxon>Christensenellales</taxon>
        <taxon>Christensenellaceae</taxon>
        <taxon>Candidatus Borkfalkia</taxon>
    </lineage>
</organism>
<name>A0A4Q2KDP3_9FIRM</name>
<proteinExistence type="predicted"/>
<reference evidence="2 3" key="1">
    <citation type="journal article" date="2019" name="Gut">
        <title>Antibiotics-induced monodominance of a novel gut bacterial order.</title>
        <authorList>
            <person name="Hildebrand F."/>
            <person name="Moitinho-Silva L."/>
            <person name="Blasche S."/>
            <person name="Jahn M.T."/>
            <person name="Gossmann T.I."/>
            <person name="Heuerta-Cepas J."/>
            <person name="Hercog R."/>
            <person name="Luetge M."/>
            <person name="Bahram M."/>
            <person name="Pryszlak A."/>
            <person name="Alves R.J."/>
            <person name="Waszak S.M."/>
            <person name="Zhu A."/>
            <person name="Ye L."/>
            <person name="Costea P.I."/>
            <person name="Aalvink S."/>
            <person name="Belzer C."/>
            <person name="Forslund S.K."/>
            <person name="Sunagawa S."/>
            <person name="Hentschel U."/>
            <person name="Merten C."/>
            <person name="Patil K.R."/>
            <person name="Benes V."/>
            <person name="Bork P."/>
        </authorList>
    </citation>
    <scope>NUCLEOTIDE SEQUENCE [LARGE SCALE GENOMIC DNA]</scope>
    <source>
        <strain evidence="2 3">HDS1380</strain>
    </source>
</reference>
<comment type="caution">
    <text evidence="2">The sequence shown here is derived from an EMBL/GenBank/DDBJ whole genome shotgun (WGS) entry which is preliminary data.</text>
</comment>
<feature type="region of interest" description="Disordered" evidence="1">
    <location>
        <begin position="39"/>
        <end position="59"/>
    </location>
</feature>
<accession>A0A4Q2KDP3</accession>
<evidence type="ECO:0000256" key="1">
    <source>
        <dbReference type="SAM" id="MobiDB-lite"/>
    </source>
</evidence>
<gene>
    <name evidence="2" type="ORF">ESZ91_06470</name>
</gene>